<dbReference type="CDD" id="cd17536">
    <property type="entry name" value="REC_YesN-like"/>
    <property type="match status" value="1"/>
</dbReference>
<dbReference type="PROSITE" id="PS50110">
    <property type="entry name" value="RESPONSE_REGULATORY"/>
    <property type="match status" value="1"/>
</dbReference>
<dbReference type="InterPro" id="IPR011006">
    <property type="entry name" value="CheY-like_superfamily"/>
</dbReference>
<dbReference type="PROSITE" id="PS01124">
    <property type="entry name" value="HTH_ARAC_FAMILY_2"/>
    <property type="match status" value="1"/>
</dbReference>
<evidence type="ECO:0000259" key="5">
    <source>
        <dbReference type="PROSITE" id="PS01124"/>
    </source>
</evidence>
<keyword evidence="8" id="KW-1185">Reference proteome</keyword>
<dbReference type="PROSITE" id="PS00041">
    <property type="entry name" value="HTH_ARAC_FAMILY_1"/>
    <property type="match status" value="1"/>
</dbReference>
<sequence>MFKLLLVDDEPIEREGMKAILERSFEGIEIKQAKNGKLAVEIAAEWQPDIIFMDIMMPIMTGLEAIEQIRETDPDVEFVMMTAFDTFDYAQRAIKLGVKDYLLKPSKAAEIVAIAEKVFSHLRKKAQQSAEQEQQQSALQKAMAIVEMDIVTQLLFDQVQDMHIDLLVEMKGTEPAKEKFVMTISVPKGAEQVCRDIKRDISESSHIWIGPCYDWQLPIIVFRDPVHSLRSQAITLANRILAASGKREQCFVGIGPMCDSLGQVRDSYQKSLLAMTDLAVPSRYRFYSAELEPIRSHDPALIKQQEKRMADSVRRGDWETAEDIVAGLIRQSERAGENVIRTQQRSLELLWLSSRIMAESGIETEAPYYAIPAKDYRQLMLASLELIGGLKEKHNMHFSRLEFDKIHKIKQFITEHSHEDISLEVLAKKVDLSPIYISKLFKEKLGINYIDFLTECRMGKAKKLLADPEISLKTIALEVGYHEPNYFSKVFKKMNELSPTEYRLKLLNSGRTQGIST</sequence>
<feature type="modified residue" description="4-aspartylphosphate" evidence="4">
    <location>
        <position position="54"/>
    </location>
</feature>
<keyword evidence="4" id="KW-0597">Phosphoprotein</keyword>
<dbReference type="EMBL" id="CP013659">
    <property type="protein sequence ID" value="ALS75034.1"/>
    <property type="molecule type" value="Genomic_DNA"/>
</dbReference>
<dbReference type="KEGG" id="prt:AUC31_07245"/>
<feature type="domain" description="HTH araC/xylS-type" evidence="5">
    <location>
        <begin position="407"/>
        <end position="505"/>
    </location>
</feature>
<dbReference type="GO" id="GO:0000160">
    <property type="term" value="P:phosphorelay signal transduction system"/>
    <property type="evidence" value="ECO:0007669"/>
    <property type="project" value="InterPro"/>
</dbReference>
<evidence type="ECO:0000256" key="2">
    <source>
        <dbReference type="ARBA" id="ARBA00023125"/>
    </source>
</evidence>
<dbReference type="PANTHER" id="PTHR43280">
    <property type="entry name" value="ARAC-FAMILY TRANSCRIPTIONAL REGULATOR"/>
    <property type="match status" value="1"/>
</dbReference>
<dbReference type="STRING" id="200991.AUC31_07245"/>
<dbReference type="SUPFAM" id="SSF46689">
    <property type="entry name" value="Homeodomain-like"/>
    <property type="match status" value="2"/>
</dbReference>
<dbReference type="RefSeq" id="WP_058381741.1">
    <property type="nucleotide sequence ID" value="NZ_CP013659.2"/>
</dbReference>
<dbReference type="InterPro" id="IPR009057">
    <property type="entry name" value="Homeodomain-like_sf"/>
</dbReference>
<proteinExistence type="predicted"/>
<dbReference type="InterPro" id="IPR001789">
    <property type="entry name" value="Sig_transdc_resp-reg_receiver"/>
</dbReference>
<protein>
    <submittedName>
        <fullName evidence="7">AraC family transcriptional regulator</fullName>
    </submittedName>
</protein>
<evidence type="ECO:0000256" key="3">
    <source>
        <dbReference type="ARBA" id="ARBA00023163"/>
    </source>
</evidence>
<dbReference type="OrthoDB" id="9794370at2"/>
<dbReference type="Proteomes" id="UP000067683">
    <property type="component" value="Chromosome"/>
</dbReference>
<evidence type="ECO:0000256" key="4">
    <source>
        <dbReference type="PROSITE-ProRule" id="PRU00169"/>
    </source>
</evidence>
<dbReference type="Gene3D" id="1.10.10.60">
    <property type="entry name" value="Homeodomain-like"/>
    <property type="match status" value="2"/>
</dbReference>
<organism evidence="7 8">
    <name type="scientific">Planococcus rifietoensis</name>
    <dbReference type="NCBI Taxonomy" id="200991"/>
    <lineage>
        <taxon>Bacteria</taxon>
        <taxon>Bacillati</taxon>
        <taxon>Bacillota</taxon>
        <taxon>Bacilli</taxon>
        <taxon>Bacillales</taxon>
        <taxon>Caryophanaceae</taxon>
        <taxon>Planococcus</taxon>
    </lineage>
</organism>
<name>A0A0U2YK76_9BACL</name>
<dbReference type="GO" id="GO:0003700">
    <property type="term" value="F:DNA-binding transcription factor activity"/>
    <property type="evidence" value="ECO:0007669"/>
    <property type="project" value="InterPro"/>
</dbReference>
<gene>
    <name evidence="7" type="ORF">AUC31_07245</name>
</gene>
<dbReference type="SMART" id="SM00448">
    <property type="entry name" value="REC"/>
    <property type="match status" value="1"/>
</dbReference>
<dbReference type="AlphaFoldDB" id="A0A0U2YK76"/>
<keyword evidence="3" id="KW-0804">Transcription</keyword>
<dbReference type="PANTHER" id="PTHR43280:SF2">
    <property type="entry name" value="HTH-TYPE TRANSCRIPTIONAL REGULATOR EXSA"/>
    <property type="match status" value="1"/>
</dbReference>
<dbReference type="InterPro" id="IPR018062">
    <property type="entry name" value="HTH_AraC-typ_CS"/>
</dbReference>
<evidence type="ECO:0000313" key="8">
    <source>
        <dbReference type="Proteomes" id="UP000067683"/>
    </source>
</evidence>
<dbReference type="Pfam" id="PF12833">
    <property type="entry name" value="HTH_18"/>
    <property type="match status" value="1"/>
</dbReference>
<keyword evidence="2" id="KW-0238">DNA-binding</keyword>
<reference evidence="7" key="1">
    <citation type="submission" date="2016-01" db="EMBL/GenBank/DDBJ databases">
        <title>Complete genome of Planococcus rifietoensis type strain M8.</title>
        <authorList>
            <person name="See-Too W.S."/>
        </authorList>
    </citation>
    <scope>NUCLEOTIDE SEQUENCE [LARGE SCALE GENOMIC DNA]</scope>
    <source>
        <strain evidence="7">M8</strain>
    </source>
</reference>
<evidence type="ECO:0000256" key="1">
    <source>
        <dbReference type="ARBA" id="ARBA00023015"/>
    </source>
</evidence>
<dbReference type="InterPro" id="IPR018060">
    <property type="entry name" value="HTH_AraC"/>
</dbReference>
<dbReference type="Pfam" id="PF00072">
    <property type="entry name" value="Response_reg"/>
    <property type="match status" value="1"/>
</dbReference>
<dbReference type="SMART" id="SM00342">
    <property type="entry name" value="HTH_ARAC"/>
    <property type="match status" value="1"/>
</dbReference>
<evidence type="ECO:0000313" key="7">
    <source>
        <dbReference type="EMBL" id="ALS75034.1"/>
    </source>
</evidence>
<feature type="domain" description="Response regulatory" evidence="6">
    <location>
        <begin position="3"/>
        <end position="119"/>
    </location>
</feature>
<accession>A0A0U2YK76</accession>
<evidence type="ECO:0000259" key="6">
    <source>
        <dbReference type="PROSITE" id="PS50110"/>
    </source>
</evidence>
<dbReference type="Gene3D" id="3.40.50.2300">
    <property type="match status" value="1"/>
</dbReference>
<dbReference type="SUPFAM" id="SSF52172">
    <property type="entry name" value="CheY-like"/>
    <property type="match status" value="1"/>
</dbReference>
<keyword evidence="1" id="KW-0805">Transcription regulation</keyword>
<dbReference type="GO" id="GO:0043565">
    <property type="term" value="F:sequence-specific DNA binding"/>
    <property type="evidence" value="ECO:0007669"/>
    <property type="project" value="InterPro"/>
</dbReference>